<dbReference type="OrthoDB" id="6195779at2"/>
<evidence type="ECO:0000313" key="7">
    <source>
        <dbReference type="EMBL" id="SEH08046.1"/>
    </source>
</evidence>
<protein>
    <submittedName>
        <fullName evidence="7">Outer membrane porin F</fullName>
    </submittedName>
</protein>
<keyword evidence="2" id="KW-0732">Signal</keyword>
<dbReference type="Proteomes" id="UP000236724">
    <property type="component" value="Unassembled WGS sequence"/>
</dbReference>
<dbReference type="GO" id="GO:0005509">
    <property type="term" value="F:calcium ion binding"/>
    <property type="evidence" value="ECO:0007669"/>
    <property type="project" value="InterPro"/>
</dbReference>
<dbReference type="CDD" id="cd07185">
    <property type="entry name" value="OmpA_C-like"/>
    <property type="match status" value="1"/>
</dbReference>
<evidence type="ECO:0000313" key="8">
    <source>
        <dbReference type="Proteomes" id="UP000236724"/>
    </source>
</evidence>
<dbReference type="InterPro" id="IPR050330">
    <property type="entry name" value="Bact_OuterMem_StrucFunc"/>
</dbReference>
<dbReference type="PRINTS" id="PR01021">
    <property type="entry name" value="OMPADOMAIN"/>
</dbReference>
<dbReference type="SUPFAM" id="SSF103088">
    <property type="entry name" value="OmpA-like"/>
    <property type="match status" value="1"/>
</dbReference>
<organism evidence="7 8">
    <name type="scientific">Candidatus Venteria ishoeyi</name>
    <dbReference type="NCBI Taxonomy" id="1899563"/>
    <lineage>
        <taxon>Bacteria</taxon>
        <taxon>Pseudomonadati</taxon>
        <taxon>Pseudomonadota</taxon>
        <taxon>Gammaproteobacteria</taxon>
        <taxon>Thiotrichales</taxon>
        <taxon>Thiotrichaceae</taxon>
        <taxon>Venteria</taxon>
    </lineage>
</organism>
<dbReference type="PROSITE" id="PS01068">
    <property type="entry name" value="OMPA_1"/>
    <property type="match status" value="1"/>
</dbReference>
<name>A0A1H6FFU6_9GAMM</name>
<dbReference type="PANTHER" id="PTHR30329:SF21">
    <property type="entry name" value="LIPOPROTEIN YIAD-RELATED"/>
    <property type="match status" value="1"/>
</dbReference>
<gene>
    <name evidence="7" type="primary">oprF_6</name>
    <name evidence="7" type="ORF">MBHS_03934</name>
</gene>
<evidence type="ECO:0000256" key="5">
    <source>
        <dbReference type="PROSITE-ProRule" id="PRU00473"/>
    </source>
</evidence>
<evidence type="ECO:0000256" key="3">
    <source>
        <dbReference type="ARBA" id="ARBA00023136"/>
    </source>
</evidence>
<comment type="subcellular location">
    <subcellularLocation>
        <location evidence="1">Cell outer membrane</location>
    </subcellularLocation>
</comment>
<dbReference type="EMBL" id="FMSV02000542">
    <property type="protein sequence ID" value="SEH08046.1"/>
    <property type="molecule type" value="Genomic_DNA"/>
</dbReference>
<dbReference type="InterPro" id="IPR036737">
    <property type="entry name" value="OmpA-like_sf"/>
</dbReference>
<dbReference type="Pfam" id="PF02412">
    <property type="entry name" value="TSP_3"/>
    <property type="match status" value="2"/>
</dbReference>
<keyword evidence="8" id="KW-1185">Reference proteome</keyword>
<dbReference type="InterPro" id="IPR028974">
    <property type="entry name" value="TSP_type-3_rpt"/>
</dbReference>
<dbReference type="InterPro" id="IPR006690">
    <property type="entry name" value="OMPA-like_CS"/>
</dbReference>
<dbReference type="GO" id="GO:0007155">
    <property type="term" value="P:cell adhesion"/>
    <property type="evidence" value="ECO:0007669"/>
    <property type="project" value="InterPro"/>
</dbReference>
<evidence type="ECO:0000259" key="6">
    <source>
        <dbReference type="PROSITE" id="PS51123"/>
    </source>
</evidence>
<evidence type="ECO:0000256" key="1">
    <source>
        <dbReference type="ARBA" id="ARBA00004442"/>
    </source>
</evidence>
<dbReference type="SUPFAM" id="SSF103647">
    <property type="entry name" value="TSP type-3 repeat"/>
    <property type="match status" value="1"/>
</dbReference>
<sequence length="209" mass="22056">MKPILAVLKGCGYTAPDSDKDGVPNYKDKCADTSAGAKVDENGCKIVAAAVSVDGDNDNDGVVNSIDQCPNTPPNTSVDAVGCAKTSVLVDAVLTEDHIRFDFDKAFLKPAGKAIVDKMVKFLSSDMAHVKKIMVDGHTDNTGPAKYNQGLSERRAQSVADYISAGGISSSKMVITGKGEEKPVATNATRAGRSANRRVEITIHKTNKQ</sequence>
<dbReference type="Pfam" id="PF00691">
    <property type="entry name" value="OmpA"/>
    <property type="match status" value="1"/>
</dbReference>
<dbReference type="RefSeq" id="WP_103921625.1">
    <property type="nucleotide sequence ID" value="NZ_FMSV02000542.1"/>
</dbReference>
<keyword evidence="4" id="KW-0998">Cell outer membrane</keyword>
<dbReference type="PANTHER" id="PTHR30329">
    <property type="entry name" value="STATOR ELEMENT OF FLAGELLAR MOTOR COMPLEX"/>
    <property type="match status" value="1"/>
</dbReference>
<reference evidence="7 8" key="1">
    <citation type="submission" date="2016-10" db="EMBL/GenBank/DDBJ databases">
        <authorList>
            <person name="de Groot N.N."/>
        </authorList>
    </citation>
    <scope>NUCLEOTIDE SEQUENCE [LARGE SCALE GENOMIC DNA]</scope>
    <source>
        <strain evidence="7">MBHS1</strain>
    </source>
</reference>
<evidence type="ECO:0000256" key="2">
    <source>
        <dbReference type="ARBA" id="ARBA00022729"/>
    </source>
</evidence>
<dbReference type="InterPro" id="IPR003367">
    <property type="entry name" value="Thrombospondin_3-like_rpt"/>
</dbReference>
<dbReference type="InterPro" id="IPR006665">
    <property type="entry name" value="OmpA-like"/>
</dbReference>
<proteinExistence type="predicted"/>
<dbReference type="PROSITE" id="PS51123">
    <property type="entry name" value="OMPA_2"/>
    <property type="match status" value="1"/>
</dbReference>
<dbReference type="InterPro" id="IPR006664">
    <property type="entry name" value="OMP_bac"/>
</dbReference>
<evidence type="ECO:0000256" key="4">
    <source>
        <dbReference type="ARBA" id="ARBA00023237"/>
    </source>
</evidence>
<dbReference type="AlphaFoldDB" id="A0A1H6FFU6"/>
<feature type="domain" description="OmpA-like" evidence="6">
    <location>
        <begin position="88"/>
        <end position="207"/>
    </location>
</feature>
<keyword evidence="3 5" id="KW-0472">Membrane</keyword>
<dbReference type="Gene3D" id="3.30.1330.60">
    <property type="entry name" value="OmpA-like domain"/>
    <property type="match status" value="1"/>
</dbReference>
<dbReference type="Gene3D" id="4.10.1080.10">
    <property type="entry name" value="TSP type-3 repeat"/>
    <property type="match status" value="1"/>
</dbReference>
<dbReference type="GO" id="GO:0009279">
    <property type="term" value="C:cell outer membrane"/>
    <property type="evidence" value="ECO:0007669"/>
    <property type="project" value="UniProtKB-SubCell"/>
</dbReference>
<accession>A0A1H6FFU6</accession>